<organism evidence="6 7">
    <name type="scientific">Leucocoprinus birnbaumii</name>
    <dbReference type="NCBI Taxonomy" id="56174"/>
    <lineage>
        <taxon>Eukaryota</taxon>
        <taxon>Fungi</taxon>
        <taxon>Dikarya</taxon>
        <taxon>Basidiomycota</taxon>
        <taxon>Agaricomycotina</taxon>
        <taxon>Agaricomycetes</taxon>
        <taxon>Agaricomycetidae</taxon>
        <taxon>Agaricales</taxon>
        <taxon>Agaricineae</taxon>
        <taxon>Agaricaceae</taxon>
        <taxon>Leucocoprinus</taxon>
    </lineage>
</organism>
<dbReference type="PANTHER" id="PTHR44329">
    <property type="entry name" value="SERINE/THREONINE-PROTEIN KINASE TNNI3K-RELATED"/>
    <property type="match status" value="1"/>
</dbReference>
<dbReference type="GO" id="GO:0005524">
    <property type="term" value="F:ATP binding"/>
    <property type="evidence" value="ECO:0007669"/>
    <property type="project" value="UniProtKB-KW"/>
</dbReference>
<keyword evidence="7" id="KW-1185">Reference proteome</keyword>
<evidence type="ECO:0000259" key="5">
    <source>
        <dbReference type="PROSITE" id="PS50011"/>
    </source>
</evidence>
<accession>A0AAD5VPP5</accession>
<dbReference type="Pfam" id="PF07714">
    <property type="entry name" value="PK_Tyr_Ser-Thr"/>
    <property type="match status" value="1"/>
</dbReference>
<dbReference type="SUPFAM" id="SSF56112">
    <property type="entry name" value="Protein kinase-like (PK-like)"/>
    <property type="match status" value="1"/>
</dbReference>
<keyword evidence="3" id="KW-0418">Kinase</keyword>
<sequence length="288" mass="32832">MPLPSRVTRLAHLVELPGEPHEPERKLYNCFKHYIVPGNTPEPSMLRVKQLRVPTLYPDQRCISQLQNHLGNKWRLAQEHTFIASTHFCKALEHAVGIPSATPYPMVLVMKEYEGNIVECIDRSRPSLQRRIQWLLQAATALQFLHRIGIIHGNLHTGNILITHEGNAVVADAMIYTTVIKYLVPDIIAEKLALPSSLPFKTAQAVRDKGTRWADPTKYDDLFAFAVTCWAVFSGKEPFPMYKEAFRTVLRISNREHKSLKRVPAQEVPPSEWPSLRDLMLALEATQM</sequence>
<dbReference type="Gene3D" id="1.10.510.10">
    <property type="entry name" value="Transferase(Phosphotransferase) domain 1"/>
    <property type="match status" value="1"/>
</dbReference>
<keyword evidence="4" id="KW-0067">ATP-binding</keyword>
<feature type="domain" description="Protein kinase" evidence="5">
    <location>
        <begin position="1"/>
        <end position="288"/>
    </location>
</feature>
<comment type="caution">
    <text evidence="6">The sequence shown here is derived from an EMBL/GenBank/DDBJ whole genome shotgun (WGS) entry which is preliminary data.</text>
</comment>
<dbReference type="InterPro" id="IPR001245">
    <property type="entry name" value="Ser-Thr/Tyr_kinase_cat_dom"/>
</dbReference>
<dbReference type="EMBL" id="JANIEX010001005">
    <property type="protein sequence ID" value="KAJ3561431.1"/>
    <property type="molecule type" value="Genomic_DNA"/>
</dbReference>
<proteinExistence type="predicted"/>
<dbReference type="InterPro" id="IPR000719">
    <property type="entry name" value="Prot_kinase_dom"/>
</dbReference>
<dbReference type="AlphaFoldDB" id="A0AAD5VPP5"/>
<dbReference type="GO" id="GO:0004674">
    <property type="term" value="F:protein serine/threonine kinase activity"/>
    <property type="evidence" value="ECO:0007669"/>
    <property type="project" value="TreeGrafter"/>
</dbReference>
<evidence type="ECO:0000313" key="7">
    <source>
        <dbReference type="Proteomes" id="UP001213000"/>
    </source>
</evidence>
<evidence type="ECO:0000313" key="6">
    <source>
        <dbReference type="EMBL" id="KAJ3561431.1"/>
    </source>
</evidence>
<evidence type="ECO:0000256" key="3">
    <source>
        <dbReference type="ARBA" id="ARBA00022777"/>
    </source>
</evidence>
<keyword evidence="2" id="KW-0547">Nucleotide-binding</keyword>
<dbReference type="PANTHER" id="PTHR44329:SF288">
    <property type="entry name" value="MITOGEN-ACTIVATED PROTEIN KINASE KINASE KINASE 20"/>
    <property type="match status" value="1"/>
</dbReference>
<evidence type="ECO:0000256" key="2">
    <source>
        <dbReference type="ARBA" id="ARBA00022741"/>
    </source>
</evidence>
<dbReference type="PROSITE" id="PS50011">
    <property type="entry name" value="PROTEIN_KINASE_DOM"/>
    <property type="match status" value="1"/>
</dbReference>
<reference evidence="6" key="1">
    <citation type="submission" date="2022-07" db="EMBL/GenBank/DDBJ databases">
        <title>Genome Sequence of Leucocoprinus birnbaumii.</title>
        <authorList>
            <person name="Buettner E."/>
        </authorList>
    </citation>
    <scope>NUCLEOTIDE SEQUENCE</scope>
    <source>
        <strain evidence="6">VT141</strain>
    </source>
</reference>
<gene>
    <name evidence="6" type="ORF">NP233_g10194</name>
</gene>
<name>A0AAD5VPP5_9AGAR</name>
<protein>
    <recommendedName>
        <fullName evidence="5">Protein kinase domain-containing protein</fullName>
    </recommendedName>
</protein>
<keyword evidence="1" id="KW-0808">Transferase</keyword>
<dbReference type="Proteomes" id="UP001213000">
    <property type="component" value="Unassembled WGS sequence"/>
</dbReference>
<evidence type="ECO:0000256" key="1">
    <source>
        <dbReference type="ARBA" id="ARBA00022679"/>
    </source>
</evidence>
<dbReference type="InterPro" id="IPR051681">
    <property type="entry name" value="Ser/Thr_Kinases-Pseudokinases"/>
</dbReference>
<evidence type="ECO:0000256" key="4">
    <source>
        <dbReference type="ARBA" id="ARBA00022840"/>
    </source>
</evidence>
<dbReference type="InterPro" id="IPR011009">
    <property type="entry name" value="Kinase-like_dom_sf"/>
</dbReference>